<protein>
    <submittedName>
        <fullName evidence="1">Uncharacterized protein</fullName>
    </submittedName>
</protein>
<dbReference type="KEGG" id="gsn:YC6258_03855"/>
<keyword evidence="2" id="KW-1185">Reference proteome</keyword>
<dbReference type="Proteomes" id="UP000032266">
    <property type="component" value="Chromosome"/>
</dbReference>
<gene>
    <name evidence="1" type="ORF">YC6258_03855</name>
</gene>
<sequence length="40" mass="4552">MEMDLGMVNPIEYELDGIIYVEGNCKKCGEKVVTELDDEE</sequence>
<reference evidence="1 2" key="1">
    <citation type="submission" date="2014-01" db="EMBL/GenBank/DDBJ databases">
        <title>Full genme sequencing of cellulolytic bacterium Gynuella sunshinyii YC6258T gen. nov., sp. nov.</title>
        <authorList>
            <person name="Khan H."/>
            <person name="Chung E.J."/>
            <person name="Chung Y.R."/>
        </authorList>
    </citation>
    <scope>NUCLEOTIDE SEQUENCE [LARGE SCALE GENOMIC DNA]</scope>
    <source>
        <strain evidence="1 2">YC6258</strain>
    </source>
</reference>
<evidence type="ECO:0000313" key="1">
    <source>
        <dbReference type="EMBL" id="AJQ95891.1"/>
    </source>
</evidence>
<dbReference type="HOGENOM" id="CLU_3290407_0_0_6"/>
<dbReference type="AlphaFoldDB" id="A0A0C5VNK0"/>
<organism evidence="1 2">
    <name type="scientific">Gynuella sunshinyii YC6258</name>
    <dbReference type="NCBI Taxonomy" id="1445510"/>
    <lineage>
        <taxon>Bacteria</taxon>
        <taxon>Pseudomonadati</taxon>
        <taxon>Pseudomonadota</taxon>
        <taxon>Gammaproteobacteria</taxon>
        <taxon>Oceanospirillales</taxon>
        <taxon>Saccharospirillaceae</taxon>
        <taxon>Gynuella</taxon>
    </lineage>
</organism>
<name>A0A0C5VNK0_9GAMM</name>
<proteinExistence type="predicted"/>
<accession>A0A0C5VNK0</accession>
<evidence type="ECO:0000313" key="2">
    <source>
        <dbReference type="Proteomes" id="UP000032266"/>
    </source>
</evidence>
<dbReference type="EMBL" id="CP007142">
    <property type="protein sequence ID" value="AJQ95891.1"/>
    <property type="molecule type" value="Genomic_DNA"/>
</dbReference>
<dbReference type="STRING" id="1445510.YC6258_03855"/>